<evidence type="ECO:0000313" key="6">
    <source>
        <dbReference type="Proteomes" id="UP000077134"/>
    </source>
</evidence>
<feature type="transmembrane region" description="Helical" evidence="3">
    <location>
        <begin position="91"/>
        <end position="108"/>
    </location>
</feature>
<dbReference type="PROSITE" id="PS50111">
    <property type="entry name" value="CHEMOTAXIS_TRANSDUC_2"/>
    <property type="match status" value="1"/>
</dbReference>
<dbReference type="PANTHER" id="PTHR32089">
    <property type="entry name" value="METHYL-ACCEPTING CHEMOTAXIS PROTEIN MCPB"/>
    <property type="match status" value="1"/>
</dbReference>
<feature type="transmembrane region" description="Helical" evidence="3">
    <location>
        <begin position="15"/>
        <end position="34"/>
    </location>
</feature>
<proteinExistence type="predicted"/>
<dbReference type="AlphaFoldDB" id="A0A167AD50"/>
<feature type="transmembrane region" description="Helical" evidence="3">
    <location>
        <begin position="40"/>
        <end position="60"/>
    </location>
</feature>
<feature type="domain" description="Methyl-accepting transducer" evidence="4">
    <location>
        <begin position="210"/>
        <end position="467"/>
    </location>
</feature>
<organism evidence="5 6">
    <name type="scientific">Paenibacillus crassostreae</name>
    <dbReference type="NCBI Taxonomy" id="1763538"/>
    <lineage>
        <taxon>Bacteria</taxon>
        <taxon>Bacillati</taxon>
        <taxon>Bacillota</taxon>
        <taxon>Bacilli</taxon>
        <taxon>Bacillales</taxon>
        <taxon>Paenibacillaceae</taxon>
        <taxon>Paenibacillus</taxon>
    </lineage>
</organism>
<keyword evidence="3" id="KW-0812">Transmembrane</keyword>
<feature type="transmembrane region" description="Helical" evidence="3">
    <location>
        <begin position="115"/>
        <end position="133"/>
    </location>
</feature>
<feature type="transmembrane region" description="Helical" evidence="3">
    <location>
        <begin position="145"/>
        <end position="165"/>
    </location>
</feature>
<dbReference type="PANTHER" id="PTHR32089:SF112">
    <property type="entry name" value="LYSOZYME-LIKE PROTEIN-RELATED"/>
    <property type="match status" value="1"/>
</dbReference>
<dbReference type="InterPro" id="IPR004089">
    <property type="entry name" value="MCPsignal_dom"/>
</dbReference>
<gene>
    <name evidence="5" type="ORF">PNBC_21445</name>
</gene>
<reference evidence="5 6" key="1">
    <citation type="submission" date="2016-02" db="EMBL/GenBank/DDBJ databases">
        <title>Paenibacillus sp. LPB0068, isolated from Crassostrea gigas.</title>
        <authorList>
            <person name="Shin S.-K."/>
            <person name="Yi H."/>
        </authorList>
    </citation>
    <scope>NUCLEOTIDE SEQUENCE [LARGE SCALE GENOMIC DNA]</scope>
    <source>
        <strain evidence="5 6">LPB0068</strain>
    </source>
</reference>
<dbReference type="GO" id="GO:0007165">
    <property type="term" value="P:signal transduction"/>
    <property type="evidence" value="ECO:0007669"/>
    <property type="project" value="UniProtKB-KW"/>
</dbReference>
<dbReference type="Proteomes" id="UP000077134">
    <property type="component" value="Unassembled WGS sequence"/>
</dbReference>
<keyword evidence="6" id="KW-1185">Reference proteome</keyword>
<dbReference type="KEGG" id="pcx:LPB68_09295"/>
<keyword evidence="3" id="KW-0472">Membrane</keyword>
<evidence type="ECO:0000256" key="2">
    <source>
        <dbReference type="PROSITE-ProRule" id="PRU00284"/>
    </source>
</evidence>
<dbReference type="EMBL" id="LSFN01000045">
    <property type="protein sequence ID" value="OAB70869.1"/>
    <property type="molecule type" value="Genomic_DNA"/>
</dbReference>
<evidence type="ECO:0000256" key="3">
    <source>
        <dbReference type="SAM" id="Phobius"/>
    </source>
</evidence>
<dbReference type="Gene3D" id="1.10.287.950">
    <property type="entry name" value="Methyl-accepting chemotaxis protein"/>
    <property type="match status" value="1"/>
</dbReference>
<dbReference type="Pfam" id="PF00015">
    <property type="entry name" value="MCPsignal"/>
    <property type="match status" value="1"/>
</dbReference>
<comment type="caution">
    <text evidence="5">The sequence shown here is derived from an EMBL/GenBank/DDBJ whole genome shotgun (WGS) entry which is preliminary data.</text>
</comment>
<evidence type="ECO:0000259" key="4">
    <source>
        <dbReference type="PROSITE" id="PS50111"/>
    </source>
</evidence>
<dbReference type="SUPFAM" id="SSF58104">
    <property type="entry name" value="Methyl-accepting chemotaxis protein (MCP) signaling domain"/>
    <property type="match status" value="1"/>
</dbReference>
<evidence type="ECO:0000313" key="5">
    <source>
        <dbReference type="EMBL" id="OAB70869.1"/>
    </source>
</evidence>
<sequence>MDTATLSELDKRNRLFVKILWGMLTLGVVTDIAIGLETQMILMLAGLGAIACGGATFMTYRQIWVSYIKYFVATIFTLIVLFLIVSDPNPIISTYFLIYVNLTVMTLYQDHKPIIFTGFLGAAVSTYLFMSPSLKEQLFPGESLIYIYMYLIFATAALAFSARFSQKLQQQVADKQEETLAAKNTADELLNKLKGSILMLNEFSERQKENVRITGGISKEVTLTFSEMAIAIEKQTSNVMNVSETTLIIKDDVKELLDGTTQLQQYSADNATLTEQSSKQMQELSSEVESVREIIDHTVENMQLLNKENERISSIVGVISEISEQTNLLALNAAIEAARAGEHGQGFAVVSGEVRKLADRSRKAADEIGEILTGVREKINVVDLQVQRGQTEVIASSKVSQEVQLLIQRINENSDRVKIHADIVGQSANRLHERQIGITDETSTIAATTEQNMAAVEEVYGSMETQDHKISMIVEDYGKLDELISELKLLVSQH</sequence>
<name>A0A167AD50_9BACL</name>
<keyword evidence="1 2" id="KW-0807">Transducer</keyword>
<feature type="transmembrane region" description="Helical" evidence="3">
    <location>
        <begin position="67"/>
        <end position="85"/>
    </location>
</feature>
<dbReference type="STRING" id="1763538.LPB68_09295"/>
<dbReference type="SMART" id="SM00283">
    <property type="entry name" value="MA"/>
    <property type="match status" value="1"/>
</dbReference>
<dbReference type="RefSeq" id="WP_068661482.1">
    <property type="nucleotide sequence ID" value="NZ_CP017770.1"/>
</dbReference>
<protein>
    <submittedName>
        <fullName evidence="5">Chemotaxis protein</fullName>
    </submittedName>
</protein>
<evidence type="ECO:0000256" key="1">
    <source>
        <dbReference type="ARBA" id="ARBA00023224"/>
    </source>
</evidence>
<accession>A0A167AD50</accession>
<keyword evidence="3" id="KW-1133">Transmembrane helix</keyword>
<dbReference type="GO" id="GO:0016020">
    <property type="term" value="C:membrane"/>
    <property type="evidence" value="ECO:0007669"/>
    <property type="project" value="InterPro"/>
</dbReference>